<dbReference type="InterPro" id="IPR034857">
    <property type="entry name" value="PB1_TFG"/>
</dbReference>
<dbReference type="AlphaFoldDB" id="A0A7R8D539"/>
<dbReference type="InterPro" id="IPR033512">
    <property type="entry name" value="TFG"/>
</dbReference>
<sequence length="311" mass="34519">MIKATLGNDIRRVSIHNEELTYDELILMLQRVFRGKLTNDDEILLKYKDDDGDLITIFDSADLAFGLEISPVLKLTLLVNGASEESSKALGLTGNVESVKNELRQIRDRVNRLLDSLEDDTQVVGASRKKEREVEKEVSSPSTGDEQKLSMNGEESKEFDPLQGKASQEESQPTPTPTQAPPVNTTTVPQPEQHSLNPGLQQNHQQQLYQQQQQQQRIPKPPQSNVHRPYPPMMPVNMYTLQNNTPSTPTQPNPVNIPSSSAPAPLPLTSTPYPGMLHRMQPGPGQVTGYNPYYKGVSSSAYNIPQQPGCN</sequence>
<proteinExistence type="predicted"/>
<dbReference type="GO" id="GO:0042802">
    <property type="term" value="F:identical protein binding"/>
    <property type="evidence" value="ECO:0007669"/>
    <property type="project" value="InterPro"/>
</dbReference>
<dbReference type="EMBL" id="HG994587">
    <property type="protein sequence ID" value="CAF3027060.1"/>
    <property type="molecule type" value="Genomic_DNA"/>
</dbReference>
<feature type="compositionally biased region" description="Basic and acidic residues" evidence="1">
    <location>
        <begin position="128"/>
        <end position="138"/>
    </location>
</feature>
<protein>
    <submittedName>
        <fullName evidence="2">TFG</fullName>
    </submittedName>
</protein>
<dbReference type="InterPro" id="IPR053793">
    <property type="entry name" value="PB1-like"/>
</dbReference>
<name>A0A7R8D539_LEPSM</name>
<dbReference type="PANTHER" id="PTHR15335:SF7">
    <property type="entry name" value="PROTEIN TFG"/>
    <property type="match status" value="1"/>
</dbReference>
<dbReference type="PROSITE" id="PS51745">
    <property type="entry name" value="PB1"/>
    <property type="match status" value="1"/>
</dbReference>
<dbReference type="Gene3D" id="3.10.20.90">
    <property type="entry name" value="Phosphatidylinositol 3-kinase Catalytic Subunit, Chain A, domain 1"/>
    <property type="match status" value="1"/>
</dbReference>
<accession>A0A7R8D539</accession>
<evidence type="ECO:0000313" key="3">
    <source>
        <dbReference type="Proteomes" id="UP000675881"/>
    </source>
</evidence>
<dbReference type="SUPFAM" id="SSF54277">
    <property type="entry name" value="CAD &amp; PB1 domains"/>
    <property type="match status" value="1"/>
</dbReference>
<gene>
    <name evidence="2" type="ORF">LSAA_14183</name>
</gene>
<dbReference type="PANTHER" id="PTHR15335">
    <property type="entry name" value="PROTEIN TFG"/>
    <property type="match status" value="1"/>
</dbReference>
<feature type="compositionally biased region" description="Low complexity" evidence="1">
    <location>
        <begin position="181"/>
        <end position="191"/>
    </location>
</feature>
<feature type="compositionally biased region" description="Low complexity" evidence="1">
    <location>
        <begin position="240"/>
        <end position="272"/>
    </location>
</feature>
<feature type="region of interest" description="Disordered" evidence="1">
    <location>
        <begin position="122"/>
        <end position="284"/>
    </location>
</feature>
<dbReference type="Proteomes" id="UP000675881">
    <property type="component" value="Chromosome 8"/>
</dbReference>
<dbReference type="InterPro" id="IPR000270">
    <property type="entry name" value="PB1_dom"/>
</dbReference>
<evidence type="ECO:0000313" key="2">
    <source>
        <dbReference type="EMBL" id="CAF3027060.1"/>
    </source>
</evidence>
<dbReference type="GO" id="GO:0048208">
    <property type="term" value="P:COPII vesicle coating"/>
    <property type="evidence" value="ECO:0007669"/>
    <property type="project" value="InterPro"/>
</dbReference>
<feature type="compositionally biased region" description="Low complexity" evidence="1">
    <location>
        <begin position="201"/>
        <end position="216"/>
    </location>
</feature>
<reference evidence="2" key="1">
    <citation type="submission" date="2021-02" db="EMBL/GenBank/DDBJ databases">
        <authorList>
            <person name="Bekaert M."/>
        </authorList>
    </citation>
    <scope>NUCLEOTIDE SEQUENCE</scope>
    <source>
        <strain evidence="2">IoA-00</strain>
    </source>
</reference>
<dbReference type="GO" id="GO:0070971">
    <property type="term" value="C:endoplasmic reticulum exit site"/>
    <property type="evidence" value="ECO:0007669"/>
    <property type="project" value="TreeGrafter"/>
</dbReference>
<evidence type="ECO:0000256" key="1">
    <source>
        <dbReference type="SAM" id="MobiDB-lite"/>
    </source>
</evidence>
<dbReference type="SMART" id="SM00666">
    <property type="entry name" value="PB1"/>
    <property type="match status" value="1"/>
</dbReference>
<dbReference type="OrthoDB" id="1594986at2759"/>
<organism evidence="2 3">
    <name type="scientific">Lepeophtheirus salmonis</name>
    <name type="common">Salmon louse</name>
    <name type="synonym">Caligus salmonis</name>
    <dbReference type="NCBI Taxonomy" id="72036"/>
    <lineage>
        <taxon>Eukaryota</taxon>
        <taxon>Metazoa</taxon>
        <taxon>Ecdysozoa</taxon>
        <taxon>Arthropoda</taxon>
        <taxon>Crustacea</taxon>
        <taxon>Multicrustacea</taxon>
        <taxon>Hexanauplia</taxon>
        <taxon>Copepoda</taxon>
        <taxon>Siphonostomatoida</taxon>
        <taxon>Caligidae</taxon>
        <taxon>Lepeophtheirus</taxon>
    </lineage>
</organism>
<keyword evidence="3" id="KW-1185">Reference proteome</keyword>
<dbReference type="CDD" id="cd06401">
    <property type="entry name" value="PB1_TFG"/>
    <property type="match status" value="1"/>
</dbReference>
<dbReference type="Pfam" id="PF00564">
    <property type="entry name" value="PB1"/>
    <property type="match status" value="1"/>
</dbReference>